<keyword evidence="4" id="KW-0067">ATP-binding</keyword>
<gene>
    <name evidence="5" type="ORF">CTOB1V02_LOCUS10564</name>
</gene>
<dbReference type="PANTHER" id="PTHR11255">
    <property type="entry name" value="DIACYLGLYCEROL KINASE"/>
    <property type="match status" value="1"/>
</dbReference>
<evidence type="ECO:0000313" key="5">
    <source>
        <dbReference type="EMBL" id="CAD7232734.1"/>
    </source>
</evidence>
<dbReference type="GO" id="GO:0007200">
    <property type="term" value="P:phospholipase C-activating G protein-coupled receptor signaling pathway"/>
    <property type="evidence" value="ECO:0007669"/>
    <property type="project" value="InterPro"/>
</dbReference>
<evidence type="ECO:0000256" key="1">
    <source>
        <dbReference type="ARBA" id="ARBA00022679"/>
    </source>
</evidence>
<dbReference type="OrthoDB" id="196165at2759"/>
<keyword evidence="2" id="KW-0547">Nucleotide-binding</keyword>
<dbReference type="InterPro" id="IPR000756">
    <property type="entry name" value="Diacylglycerol_kin_accessory"/>
</dbReference>
<evidence type="ECO:0000256" key="4">
    <source>
        <dbReference type="ARBA" id="ARBA00022840"/>
    </source>
</evidence>
<dbReference type="EMBL" id="OB665061">
    <property type="protein sequence ID" value="CAD7232734.1"/>
    <property type="molecule type" value="Genomic_DNA"/>
</dbReference>
<sequence>MFDFLADVGDRLIEVIGLDSCIHIGQVRSGLRASGRRLAQCSSLTLKTRRTFPMQIDGEPWMQPPCTVRVTHHNQVPMLMAPLPSKRSGFFRLFGVQKSKHASNME</sequence>
<keyword evidence="3" id="KW-0418">Kinase</keyword>
<dbReference type="PANTHER" id="PTHR11255:SF48">
    <property type="entry name" value="DIACYLGLYCEROL KINASE 1"/>
    <property type="match status" value="1"/>
</dbReference>
<dbReference type="GO" id="GO:0004143">
    <property type="term" value="F:ATP-dependent diacylglycerol kinase activity"/>
    <property type="evidence" value="ECO:0007669"/>
    <property type="project" value="InterPro"/>
</dbReference>
<dbReference type="GO" id="GO:0005524">
    <property type="term" value="F:ATP binding"/>
    <property type="evidence" value="ECO:0007669"/>
    <property type="project" value="UniProtKB-KW"/>
</dbReference>
<keyword evidence="1" id="KW-0808">Transferase</keyword>
<accession>A0A7R8WJ78</accession>
<reference evidence="5" key="1">
    <citation type="submission" date="2020-11" db="EMBL/GenBank/DDBJ databases">
        <authorList>
            <person name="Tran Van P."/>
        </authorList>
    </citation>
    <scope>NUCLEOTIDE SEQUENCE</scope>
</reference>
<dbReference type="SUPFAM" id="SSF111331">
    <property type="entry name" value="NAD kinase/diacylglycerol kinase-like"/>
    <property type="match status" value="1"/>
</dbReference>
<dbReference type="AlphaFoldDB" id="A0A7R8WJ78"/>
<evidence type="ECO:0000256" key="3">
    <source>
        <dbReference type="ARBA" id="ARBA00022777"/>
    </source>
</evidence>
<proteinExistence type="predicted"/>
<dbReference type="GO" id="GO:0005886">
    <property type="term" value="C:plasma membrane"/>
    <property type="evidence" value="ECO:0007669"/>
    <property type="project" value="TreeGrafter"/>
</dbReference>
<protein>
    <submittedName>
        <fullName evidence="5">Uncharacterized protein</fullName>
    </submittedName>
</protein>
<dbReference type="InterPro" id="IPR037607">
    <property type="entry name" value="DGK"/>
</dbReference>
<dbReference type="Gene3D" id="2.60.200.40">
    <property type="match status" value="1"/>
</dbReference>
<evidence type="ECO:0000256" key="2">
    <source>
        <dbReference type="ARBA" id="ARBA00022741"/>
    </source>
</evidence>
<organism evidence="5">
    <name type="scientific">Cyprideis torosa</name>
    <dbReference type="NCBI Taxonomy" id="163714"/>
    <lineage>
        <taxon>Eukaryota</taxon>
        <taxon>Metazoa</taxon>
        <taxon>Ecdysozoa</taxon>
        <taxon>Arthropoda</taxon>
        <taxon>Crustacea</taxon>
        <taxon>Oligostraca</taxon>
        <taxon>Ostracoda</taxon>
        <taxon>Podocopa</taxon>
        <taxon>Podocopida</taxon>
        <taxon>Cytherocopina</taxon>
        <taxon>Cytheroidea</taxon>
        <taxon>Cytherideidae</taxon>
        <taxon>Cyprideis</taxon>
    </lineage>
</organism>
<name>A0A7R8WJ78_9CRUS</name>
<dbReference type="Pfam" id="PF00609">
    <property type="entry name" value="DAGK_acc"/>
    <property type="match status" value="1"/>
</dbReference>
<dbReference type="InterPro" id="IPR016064">
    <property type="entry name" value="NAD/diacylglycerol_kinase_sf"/>
</dbReference>